<dbReference type="PANTHER" id="PTHR35342">
    <property type="entry name" value="TRICARBOXYLIC TRANSPORT PROTEIN"/>
    <property type="match status" value="1"/>
</dbReference>
<feature type="domain" description="DUF112" evidence="2">
    <location>
        <begin position="19"/>
        <end position="436"/>
    </location>
</feature>
<reference evidence="3" key="1">
    <citation type="submission" date="2019-11" db="EMBL/GenBank/DDBJ databases">
        <title>Microbial mats filling the niche in hypersaline microbial mats.</title>
        <authorList>
            <person name="Wong H.L."/>
            <person name="Macleod F.I."/>
            <person name="White R.A. III"/>
            <person name="Burns B.P."/>
        </authorList>
    </citation>
    <scope>NUCLEOTIDE SEQUENCE</scope>
    <source>
        <strain evidence="3">Rbin_158</strain>
    </source>
</reference>
<evidence type="ECO:0000256" key="1">
    <source>
        <dbReference type="SAM" id="Phobius"/>
    </source>
</evidence>
<evidence type="ECO:0000259" key="2">
    <source>
        <dbReference type="Pfam" id="PF01970"/>
    </source>
</evidence>
<feature type="transmembrane region" description="Helical" evidence="1">
    <location>
        <begin position="170"/>
        <end position="188"/>
    </location>
</feature>
<feature type="transmembrane region" description="Helical" evidence="1">
    <location>
        <begin position="200"/>
        <end position="218"/>
    </location>
</feature>
<organism evidence="3 4">
    <name type="scientific">candidate division KSB3 bacterium</name>
    <dbReference type="NCBI Taxonomy" id="2044937"/>
    <lineage>
        <taxon>Bacteria</taxon>
        <taxon>candidate division KSB3</taxon>
    </lineage>
</organism>
<evidence type="ECO:0000313" key="4">
    <source>
        <dbReference type="Proteomes" id="UP000649604"/>
    </source>
</evidence>
<evidence type="ECO:0000313" key="3">
    <source>
        <dbReference type="EMBL" id="MBD3326802.1"/>
    </source>
</evidence>
<feature type="transmembrane region" description="Helical" evidence="1">
    <location>
        <begin position="20"/>
        <end position="46"/>
    </location>
</feature>
<feature type="transmembrane region" description="Helical" evidence="1">
    <location>
        <begin position="316"/>
        <end position="340"/>
    </location>
</feature>
<proteinExistence type="predicted"/>
<keyword evidence="1" id="KW-1133">Transmembrane helix</keyword>
<keyword evidence="1" id="KW-0812">Transmembrane</keyword>
<feature type="transmembrane region" description="Helical" evidence="1">
    <location>
        <begin position="58"/>
        <end position="79"/>
    </location>
</feature>
<feature type="transmembrane region" description="Helical" evidence="1">
    <location>
        <begin position="144"/>
        <end position="164"/>
    </location>
</feature>
<gene>
    <name evidence="3" type="ORF">GF339_19615</name>
</gene>
<dbReference type="AlphaFoldDB" id="A0A9D5Q7Z0"/>
<dbReference type="Proteomes" id="UP000649604">
    <property type="component" value="Unassembled WGS sequence"/>
</dbReference>
<dbReference type="PANTHER" id="PTHR35342:SF5">
    <property type="entry name" value="TRICARBOXYLIC TRANSPORT PROTEIN"/>
    <property type="match status" value="1"/>
</dbReference>
<feature type="transmembrane region" description="Helical" evidence="1">
    <location>
        <begin position="250"/>
        <end position="277"/>
    </location>
</feature>
<comment type="caution">
    <text evidence="3">The sequence shown here is derived from an EMBL/GenBank/DDBJ whole genome shotgun (WGS) entry which is preliminary data.</text>
</comment>
<accession>A0A9D5Q7Z0</accession>
<dbReference type="Pfam" id="PF01970">
    <property type="entry name" value="TctA"/>
    <property type="match status" value="1"/>
</dbReference>
<protein>
    <submittedName>
        <fullName evidence="3">C4-dicarboxylate ABC transporter permease</fullName>
    </submittedName>
</protein>
<feature type="transmembrane region" description="Helical" evidence="1">
    <location>
        <begin position="106"/>
        <end position="132"/>
    </location>
</feature>
<dbReference type="EMBL" id="WJJP01000638">
    <property type="protein sequence ID" value="MBD3326802.1"/>
    <property type="molecule type" value="Genomic_DNA"/>
</dbReference>
<feature type="transmembrane region" description="Helical" evidence="1">
    <location>
        <begin position="352"/>
        <end position="372"/>
    </location>
</feature>
<feature type="transmembrane region" description="Helical" evidence="1">
    <location>
        <begin position="384"/>
        <end position="402"/>
    </location>
</feature>
<dbReference type="InterPro" id="IPR002823">
    <property type="entry name" value="DUF112_TM"/>
</dbReference>
<sequence length="496" mass="52365">MSSVIQGFLYVLHPWHFPFLFIGVAGGIIVGALPGLTGSVGIILLLPFVYYLDVSTAMVMLCGMFCGAIYGGSISAILISTPGTPSAAATVLDGYPLAQKGEAGRAIGVATIASTTGGIISTFCLMFIAPQLARFALKFGPEEYFALTVFGLTVIASVAGKSLIKGLISGFFGLLIATIGLDPVTGYARFSFNIPNLMTGFPLLPVLIGLFAISQIFIQLEDVGKQIVQYDQNIRGVLPSWKELKKLATVIIPSAFLGTFIGVIPGTGGAIASFLAYNEARRWSKDPDSFGKGNVIGIAAPEAANNGTTGGAMVPLLTLGIPGDVVTAVMLGALLLIGLRPGPLLFKDRPEVVSAIFAGLLLANVLILLLGILSVRLFPKVLKVPSQILFPVILTLCFLGSFSLNNSVYDMLIALIFGIIGYMMRKNGFPAAPVVLGVILGPIAEDVLARALLISRGDWTVLFKSPIALFFYGISILSLIYSIRRQLASARRDQNA</sequence>
<feature type="transmembrane region" description="Helical" evidence="1">
    <location>
        <begin position="465"/>
        <end position="483"/>
    </location>
</feature>
<name>A0A9D5Q7Z0_9BACT</name>
<keyword evidence="1" id="KW-0472">Membrane</keyword>
<feature type="transmembrane region" description="Helical" evidence="1">
    <location>
        <begin position="431"/>
        <end position="453"/>
    </location>
</feature>